<comment type="caution">
    <text evidence="1">The sequence shown here is derived from an EMBL/GenBank/DDBJ whole genome shotgun (WGS) entry which is preliminary data.</text>
</comment>
<organism evidence="1 2">
    <name type="scientific">Blastococcus saxobsidens</name>
    <dbReference type="NCBI Taxonomy" id="138336"/>
    <lineage>
        <taxon>Bacteria</taxon>
        <taxon>Bacillati</taxon>
        <taxon>Actinomycetota</taxon>
        <taxon>Actinomycetes</taxon>
        <taxon>Geodermatophilales</taxon>
        <taxon>Geodermatophilaceae</taxon>
        <taxon>Blastococcus</taxon>
    </lineage>
</organism>
<dbReference type="EMBL" id="SHKV01000001">
    <property type="protein sequence ID" value="RZU31164.1"/>
    <property type="molecule type" value="Genomic_DNA"/>
</dbReference>
<sequence length="107" mass="11142">MSAHFLVGDDGEPLGVVDIDVIQARATVLGFELATFHDDPPEIDRVMAEALTELGPEAFGYVAAAALRHVVENVVNPLMDVADAAGVGDSVHAGLVAAARHAREVLS</sequence>
<reference evidence="1 2" key="1">
    <citation type="submission" date="2019-02" db="EMBL/GenBank/DDBJ databases">
        <title>Sequencing the genomes of 1000 actinobacteria strains.</title>
        <authorList>
            <person name="Klenk H.-P."/>
        </authorList>
    </citation>
    <scope>NUCLEOTIDE SEQUENCE [LARGE SCALE GENOMIC DNA]</scope>
    <source>
        <strain evidence="1 2">DSM 44509</strain>
    </source>
</reference>
<dbReference type="AlphaFoldDB" id="A0A4Q7Y457"/>
<dbReference type="Proteomes" id="UP000292507">
    <property type="component" value="Unassembled WGS sequence"/>
</dbReference>
<keyword evidence="2" id="KW-1185">Reference proteome</keyword>
<dbReference type="RefSeq" id="WP_104530465.1">
    <property type="nucleotide sequence ID" value="NZ_POQT01000056.1"/>
</dbReference>
<name>A0A4Q7Y457_9ACTN</name>
<evidence type="ECO:0000313" key="1">
    <source>
        <dbReference type="EMBL" id="RZU31164.1"/>
    </source>
</evidence>
<dbReference type="OrthoDB" id="4468535at2"/>
<gene>
    <name evidence="1" type="ORF">BKA19_0812</name>
</gene>
<evidence type="ECO:0000313" key="2">
    <source>
        <dbReference type="Proteomes" id="UP000292507"/>
    </source>
</evidence>
<proteinExistence type="predicted"/>
<accession>A0A4Q7Y457</accession>
<protein>
    <submittedName>
        <fullName evidence="1">Uncharacterized protein</fullName>
    </submittedName>
</protein>